<dbReference type="GO" id="GO:0006508">
    <property type="term" value="P:proteolysis"/>
    <property type="evidence" value="ECO:0007669"/>
    <property type="project" value="InterPro"/>
</dbReference>
<feature type="domain" description="Integrase catalytic" evidence="6">
    <location>
        <begin position="1479"/>
        <end position="1671"/>
    </location>
</feature>
<evidence type="ECO:0000256" key="4">
    <source>
        <dbReference type="SAM" id="Phobius"/>
    </source>
</evidence>
<dbReference type="InterPro" id="IPR005312">
    <property type="entry name" value="DUF1759"/>
</dbReference>
<evidence type="ECO:0000256" key="1">
    <source>
        <dbReference type="ARBA" id="ARBA00022801"/>
    </source>
</evidence>
<feature type="region of interest" description="Disordered" evidence="3">
    <location>
        <begin position="325"/>
        <end position="350"/>
    </location>
</feature>
<reference evidence="7" key="1">
    <citation type="submission" date="2007-07" db="EMBL/GenBank/DDBJ databases">
        <title>PCAP assembly of the Caenorhabditis remanei genome.</title>
        <authorList>
            <consortium name="The Caenorhabditis remanei Sequencing Consortium"/>
            <person name="Wilson R.K."/>
        </authorList>
    </citation>
    <scope>NUCLEOTIDE SEQUENCE [LARGE SCALE GENOMIC DNA]</scope>
    <source>
        <strain evidence="7">PB4641</strain>
    </source>
</reference>
<evidence type="ECO:0000259" key="5">
    <source>
        <dbReference type="PROSITE" id="PS50175"/>
    </source>
</evidence>
<organism evidence="8">
    <name type="scientific">Caenorhabditis remanei</name>
    <name type="common">Caenorhabditis vulgaris</name>
    <dbReference type="NCBI Taxonomy" id="31234"/>
    <lineage>
        <taxon>Eukaryota</taxon>
        <taxon>Metazoa</taxon>
        <taxon>Ecdysozoa</taxon>
        <taxon>Nematoda</taxon>
        <taxon>Chromadorea</taxon>
        <taxon>Rhabditida</taxon>
        <taxon>Rhabditina</taxon>
        <taxon>Rhabditomorpha</taxon>
        <taxon>Rhabditoidea</taxon>
        <taxon>Rhabditidae</taxon>
        <taxon>Peloderinae</taxon>
        <taxon>Caenorhabditis</taxon>
    </lineage>
</organism>
<dbReference type="InterPro" id="IPR009878">
    <property type="entry name" value="Phlebovirus_G2_fusion"/>
</dbReference>
<dbReference type="GO" id="GO:0004190">
    <property type="term" value="F:aspartic-type endopeptidase activity"/>
    <property type="evidence" value="ECO:0007669"/>
    <property type="project" value="InterPro"/>
</dbReference>
<feature type="transmembrane region" description="Helical" evidence="4">
    <location>
        <begin position="2526"/>
        <end position="2551"/>
    </location>
</feature>
<dbReference type="InParanoid" id="E3M183"/>
<evidence type="ECO:0000256" key="2">
    <source>
        <dbReference type="SAM" id="Coils"/>
    </source>
</evidence>
<dbReference type="InterPro" id="IPR012337">
    <property type="entry name" value="RNaseH-like_sf"/>
</dbReference>
<accession>E3M183</accession>
<keyword evidence="4" id="KW-1133">Transmembrane helix</keyword>
<dbReference type="Pfam" id="PF18701">
    <property type="entry name" value="DUF5641"/>
    <property type="match status" value="1"/>
</dbReference>
<dbReference type="GO" id="GO:0003676">
    <property type="term" value="F:nucleic acid binding"/>
    <property type="evidence" value="ECO:0007669"/>
    <property type="project" value="InterPro"/>
</dbReference>
<evidence type="ECO:0000259" key="6">
    <source>
        <dbReference type="PROSITE" id="PS50994"/>
    </source>
</evidence>
<feature type="region of interest" description="Disordered" evidence="3">
    <location>
        <begin position="421"/>
        <end position="478"/>
    </location>
</feature>
<dbReference type="Pfam" id="PF07245">
    <property type="entry name" value="Phlebovirus_G2"/>
    <property type="match status" value="1"/>
</dbReference>
<dbReference type="STRING" id="31234.E3M183"/>
<dbReference type="InterPro" id="IPR043502">
    <property type="entry name" value="DNA/RNA_pol_sf"/>
</dbReference>
<keyword evidence="2" id="KW-0175">Coiled coil</keyword>
<dbReference type="Gene3D" id="2.40.70.10">
    <property type="entry name" value="Acid Proteases"/>
    <property type="match status" value="1"/>
</dbReference>
<dbReference type="InterPro" id="IPR001584">
    <property type="entry name" value="Integrase_cat-core"/>
</dbReference>
<dbReference type="PROSITE" id="PS50994">
    <property type="entry name" value="INTEGRASE"/>
    <property type="match status" value="1"/>
</dbReference>
<dbReference type="Gene3D" id="3.10.10.10">
    <property type="entry name" value="HIV Type 1 Reverse Transcriptase, subunit A, domain 1"/>
    <property type="match status" value="1"/>
</dbReference>
<dbReference type="CDD" id="cd00303">
    <property type="entry name" value="retropepsin_like"/>
    <property type="match status" value="1"/>
</dbReference>
<feature type="compositionally biased region" description="Low complexity" evidence="3">
    <location>
        <begin position="469"/>
        <end position="478"/>
    </location>
</feature>
<dbReference type="InterPro" id="IPR000477">
    <property type="entry name" value="RT_dom"/>
</dbReference>
<keyword evidence="1" id="KW-0378">Hydrolase</keyword>
<keyword evidence="4" id="KW-0812">Transmembrane</keyword>
<dbReference type="CDD" id="cd01644">
    <property type="entry name" value="RT_pepA17"/>
    <property type="match status" value="1"/>
</dbReference>
<dbReference type="InterPro" id="IPR036397">
    <property type="entry name" value="RNaseH_sf"/>
</dbReference>
<dbReference type="Gene3D" id="3.30.420.10">
    <property type="entry name" value="Ribonuclease H-like superfamily/Ribonuclease H"/>
    <property type="match status" value="1"/>
</dbReference>
<dbReference type="Gene3D" id="3.30.70.270">
    <property type="match status" value="1"/>
</dbReference>
<evidence type="ECO:0000256" key="3">
    <source>
        <dbReference type="SAM" id="MobiDB-lite"/>
    </source>
</evidence>
<dbReference type="InterPro" id="IPR043128">
    <property type="entry name" value="Rev_trsase/Diguanyl_cyclase"/>
</dbReference>
<dbReference type="InterPro" id="IPR001995">
    <property type="entry name" value="Peptidase_A2_cat"/>
</dbReference>
<dbReference type="Pfam" id="PF03564">
    <property type="entry name" value="DUF1759"/>
    <property type="match status" value="1"/>
</dbReference>
<dbReference type="InterPro" id="IPR001878">
    <property type="entry name" value="Znf_CCHC"/>
</dbReference>
<feature type="compositionally biased region" description="Basic and acidic residues" evidence="3">
    <location>
        <begin position="2750"/>
        <end position="2783"/>
    </location>
</feature>
<dbReference type="InterPro" id="IPR008042">
    <property type="entry name" value="Retrotrans_Pao"/>
</dbReference>
<dbReference type="Pfam" id="PF05380">
    <property type="entry name" value="Peptidase_A17"/>
    <property type="match status" value="1"/>
</dbReference>
<dbReference type="EMBL" id="DS268421">
    <property type="protein sequence ID" value="EFO88778.1"/>
    <property type="molecule type" value="Genomic_DNA"/>
</dbReference>
<feature type="coiled-coil region" evidence="2">
    <location>
        <begin position="2621"/>
        <end position="2696"/>
    </location>
</feature>
<dbReference type="SUPFAM" id="SSF56672">
    <property type="entry name" value="DNA/RNA polymerases"/>
    <property type="match status" value="1"/>
</dbReference>
<evidence type="ECO:0000313" key="7">
    <source>
        <dbReference type="EMBL" id="EFO88778.1"/>
    </source>
</evidence>
<dbReference type="PANTHER" id="PTHR47331">
    <property type="entry name" value="PHD-TYPE DOMAIN-CONTAINING PROTEIN"/>
    <property type="match status" value="1"/>
</dbReference>
<dbReference type="Pfam" id="PF00078">
    <property type="entry name" value="RVT_1"/>
    <property type="match status" value="1"/>
</dbReference>
<dbReference type="HOGENOM" id="CLU_000526_3_1_1"/>
<evidence type="ECO:0008006" key="9">
    <source>
        <dbReference type="Google" id="ProtNLM"/>
    </source>
</evidence>
<keyword evidence="4" id="KW-0472">Membrane</keyword>
<dbReference type="GO" id="GO:0042575">
    <property type="term" value="C:DNA polymerase complex"/>
    <property type="evidence" value="ECO:0007669"/>
    <property type="project" value="UniProtKB-ARBA"/>
</dbReference>
<dbReference type="Pfam" id="PF17921">
    <property type="entry name" value="Integrase_H2C2"/>
    <property type="match status" value="1"/>
</dbReference>
<name>E3M183_CAERE</name>
<dbReference type="GO" id="GO:0008270">
    <property type="term" value="F:zinc ion binding"/>
    <property type="evidence" value="ECO:0007669"/>
    <property type="project" value="InterPro"/>
</dbReference>
<dbReference type="SMART" id="SM00343">
    <property type="entry name" value="ZnF_C2HC"/>
    <property type="match status" value="5"/>
</dbReference>
<feature type="compositionally biased region" description="Low complexity" evidence="3">
    <location>
        <begin position="426"/>
        <end position="435"/>
    </location>
</feature>
<evidence type="ECO:0000313" key="8">
    <source>
        <dbReference type="Proteomes" id="UP000008281"/>
    </source>
</evidence>
<dbReference type="InterPro" id="IPR041588">
    <property type="entry name" value="Integrase_H2C2"/>
</dbReference>
<dbReference type="Proteomes" id="UP000008281">
    <property type="component" value="Unassembled WGS sequence"/>
</dbReference>
<dbReference type="PROSITE" id="PS50175">
    <property type="entry name" value="ASP_PROT_RETROV"/>
    <property type="match status" value="1"/>
</dbReference>
<dbReference type="InterPro" id="IPR040676">
    <property type="entry name" value="DUF5641"/>
</dbReference>
<dbReference type="OrthoDB" id="5876684at2759"/>
<feature type="domain" description="Peptidase A2" evidence="5">
    <location>
        <begin position="502"/>
        <end position="517"/>
    </location>
</feature>
<dbReference type="Gene3D" id="2.60.40.3770">
    <property type="match status" value="1"/>
</dbReference>
<dbReference type="PANTHER" id="PTHR47331:SF5">
    <property type="entry name" value="RIBONUCLEASE H"/>
    <property type="match status" value="1"/>
</dbReference>
<feature type="region of interest" description="Disordered" evidence="3">
    <location>
        <begin position="2742"/>
        <end position="2801"/>
    </location>
</feature>
<dbReference type="OMA" id="CENINCW"/>
<keyword evidence="8" id="KW-1185">Reference proteome</keyword>
<gene>
    <name evidence="7" type="ORF">CRE_06509</name>
</gene>
<feature type="transmembrane region" description="Helical" evidence="4">
    <location>
        <begin position="1989"/>
        <end position="2010"/>
    </location>
</feature>
<dbReference type="eggNOG" id="KOG0017">
    <property type="taxonomic scope" value="Eukaryota"/>
</dbReference>
<protein>
    <recommendedName>
        <fullName evidence="9">Integrase catalytic domain-containing protein</fullName>
    </recommendedName>
</protein>
<dbReference type="GO" id="GO:0015074">
    <property type="term" value="P:DNA integration"/>
    <property type="evidence" value="ECO:0007669"/>
    <property type="project" value="InterPro"/>
</dbReference>
<sequence>MSLQLYFLSTTSQSTALSTFVKKYQNELSKLKNATLPIPKQDVGQIVEVIDLLDSKIQTLEATTIKLSEQIEKIGDEEDANVKNYEEKLPLLIQLNQDAINLRDSYHAVLKRIRSENVEPVDNKQNIKEFSQRRPSMEMERQVSNLPPVKLPVFSGKRWEFQKFWSLYEEIIHKAEISNILKFTHLLNHLQGGAKELLDQFQITPENYDIAVKLLKNKYADTETTILELNEKVRKDCAKDSSTREQRLLFERLMVAIKQLERLQEPVDNRMMKELIMEKFNDKIRRATFKKKIASTEDWTISKMFTDIEENITLEEDLELLMKGKNEPKEKADNPKKDRNQSNKSDRSEKQKKTRLCLFCKDSEHHSSKCTKFVSIKDRKDFLNREGRCLNCHSNAHKTAECYSTRPCYFCKGRHSSVLCTNRGESSSPSSANSSRDSKHNQQAKTKVKTATTNVTHTEEVEEAVQCETQTTERAPTTTSKAFVPTIQAKARNKVSGEWTTISMMIDTGADRSFIKESVAKTLNLETPDGPTLRLKTFGSPTAKGPEKYKEASIVVFTEKESAEIDVLLRSCVVGNIPKAEMSREDIRFIHRNKIDVNTDAFEDEVDPDVLIGMDQMSTIWIGDTITLPSGILLLNTKFGYTTMGRKKTSRDRSKVNSVMIINSIQEDEPFEYLQKQDVLKCNGDEFAGSSADERKEKDKQILQFFRDTVQKRIEGYFVKLPLKTNKIATLPDNYRLTLKRLIGIVKTTPLEVKKMIQEIFEDQVKKNILEIVTAQTPKGEWTHYSPIQPVLTPHKATTKCRVVVDASAHYKGNDSLNDAIEQGPTLLPDILDILIRFRSGETVILADVEKAFLQVRLNEEDRDLTRILWIKDINLPATPDNVEVYRFTRVLFGLNASPFLLAATIMLHLENHANSKLASKINENLYVDNLIFTFDGSAREALELYKEFKAIFADANMNLREFMGNSDEFNDNIPEVDKAQKSDLKVLGIPYDPDKDTIQLECFVSTDEKYSRRTVSRKIGSDFDPQGLMTPLMLTSKLFQRVLWQDEFAYKWDTPLNKNHESQWKELLDQTEGFIKELPRNILDQSNKNKIICFCDASQNATAYCFYAHNKYGMNIFLGKSKVKSLKEKWTIPKLELHALTMGTQRMLSVVQCLQKGDIGVSEAIILTDSEIALSWIKSTPGKKEVGVLITNRLESIRLASQEIAETGVKVRFGHIRSEDNPADLGTRGITKDEFQNSFWWTGPSFCQKDPSVWDTYQTFEIKESEEDNARINICNSIDDNADTAEIFDSISASSLLRKRRVIAYTMRAIAKFANPLSQDVKERLRTTIAELKEVPEGNPPISASEQSAAEIRIIREHQAQISLRKKHSWNELNLELDDNKIIICRGRLKHMDNAKMARFPILIEPKTQLAKLIIREAHGKWHCNEQQTMTEVRKKFWIPNLRQQVKSLLSKCVACQRYNKPPFKYPDMVDLPEHRVKETAPFQHTGLDYFGPISYRKEDNTVASCWGCLFICATTRLVHIQLIVRPDTSCFLKAFQRFVSLCGKPNAIVSDNAPHFILADKILQDIAETTTKNCNFNNEVKKFLGDAKIEWKFITPYAPWQGGMYERMMRSIKQSMFKGIGRSILSLDDIHTTFTEVAAALNSRPLTYVGQNLDSGFVLRPIDFVYPNIQVNYPMDSTLEMNEDYAPPGEISLAKDEAIAAIKSVAKVVETVWQTWKTTYLAELRSTHKLRMNNKRGKSETPAVGQVILITDPDLPRNYWKLGEIVKADPSSDGVLREVHLRTSKGNIIKRPINLVVPLELDGEDTQRKNETNGVSLPEEQVPDAPEIQTKDMVKRYNLRKQKRVNYNEDQHEDRFQVASAISTLVNFPWSKFMIMVILSIIIGPTMAISPLECTPTGIRVNVEYESFEMCVQNYCTSRPRMTWNSNYADVWIPPALKITDHHATAKILMANAVTVYELNCHAVSTCDSIDCVICTTNVLNPECHPYMALGGFAVILYIIAMIVYCIFKVKISMGAPLIMIYKLLQMIISKCRGFIPRKSSRRGKINWEIMVTILMFSSMIHSSNACQEVNLLSQGEKICTKEEPKTCKLVTQEHLTIGSFNKEACLRIEQNGMTTKEIRIRFLEIRMECLKNTITFTKDAQIHVWSAKRCAHTGSCVADKCLNITQNSMVPELGEANNHIGNTYCTESCGGLGCSCFFPSPGCLFYRIYGKEKNNGTLEIFQCAEWRERLVIEMSVTRLNGDRHQKTETMTLPVSFPGSLQDISVTAAWINKPVSPILENWLIRNDKSQVALWQPYRLPSIQCKRKEGDETCQLNERCTCEPAEDSMVCTCEEDDLETQFNTIQKRLPLREGHWTLKAENESVVATINDEVTIGLVLTLEDNVTTSILISSDKCYIKAKQIQGCYNCASGGQAEIKCTSSMKEVIGNIVCDKDMFTVPCSPNGKSTNITFFAQYAGFRKVCSINCGGRYTEYFKITGTLKFTGSMWTSIYRIIEGKTTLMNEIAWPDLSHLAQWYLQFMKSMMAIIITVAVIVATTGTLVISVFLIGFKKTAKWTLFFFAIPLILSMDIQEILRAASTIKKHAKILEKIENEKAADKGKEIEIHLAPKWGIDPTKSTLDEMEQFIAQLKEEVAEFQKDLESAKEEEKLAHQKYVTHLDTSKMKKIENLTVKRAEELNKEADELEKQVNMTNAVIGDIEAMIGFKNDVLKLVEKWTRNATFELHRTGKKPDESHAQFLARTQGGEVPQVEKDPRTEKAIKTTQRQEKDLKDRTADPMEHKHTLQSVVSKPTKRPAPSREIKTNEIKRQRKIRRITSFGEDKPNMKCSFCGGGHFSNQCPQHPSIADRKEIVKRDRLCEHCLLVKTKEPCGCKERTCYYCETTNHHSALCSLPQTIID</sequence>
<dbReference type="SUPFAM" id="SSF53098">
    <property type="entry name" value="Ribonuclease H-like"/>
    <property type="match status" value="1"/>
</dbReference>
<proteinExistence type="predicted"/>
<dbReference type="InterPro" id="IPR021109">
    <property type="entry name" value="Peptidase_aspartic_dom_sf"/>
</dbReference>
<feature type="transmembrane region" description="Helical" evidence="4">
    <location>
        <begin position="2557"/>
        <end position="2576"/>
    </location>
</feature>
<dbReference type="Gene3D" id="1.10.340.70">
    <property type="match status" value="1"/>
</dbReference>